<keyword evidence="5" id="KW-1185">Reference proteome</keyword>
<comment type="caution">
    <text evidence="4">The sequence shown here is derived from an EMBL/GenBank/DDBJ whole genome shotgun (WGS) entry which is preliminary data.</text>
</comment>
<feature type="transmembrane region" description="Helical" evidence="2">
    <location>
        <begin position="194"/>
        <end position="217"/>
    </location>
</feature>
<dbReference type="Proteomes" id="UP001489004">
    <property type="component" value="Unassembled WGS sequence"/>
</dbReference>
<sequence>MAHFLRGFRSAAHEEAEDWAREADDDFCFNVRLHAVGATAADLEQYPAHVAASDLKVYSIWFSSLLRHRRDMAADVDLLQLAVPLPVEQHILHALVGALYSRSILLSAETVEACYRAADYLQMPCILAACVEYIHAKLLPVMPLEQFQKAAVSELQMLNLVLEVRKNKPSLDFTVRLERTTLASSEDWRDACRIALLFSLTLMSGVTTVFASGHLFLS</sequence>
<keyword evidence="2" id="KW-0472">Membrane</keyword>
<evidence type="ECO:0000313" key="5">
    <source>
        <dbReference type="Proteomes" id="UP001489004"/>
    </source>
</evidence>
<evidence type="ECO:0000259" key="3">
    <source>
        <dbReference type="Pfam" id="PF00651"/>
    </source>
</evidence>
<gene>
    <name evidence="4" type="ORF">WJX72_011933</name>
</gene>
<evidence type="ECO:0000256" key="2">
    <source>
        <dbReference type="SAM" id="Phobius"/>
    </source>
</evidence>
<name>A0AAW1PY07_9CHLO</name>
<keyword evidence="2" id="KW-1133">Transmembrane helix</keyword>
<dbReference type="AlphaFoldDB" id="A0AAW1PY07"/>
<proteinExistence type="predicted"/>
<protein>
    <recommendedName>
        <fullName evidence="3">BTB domain-containing protein</fullName>
    </recommendedName>
</protein>
<accession>A0AAW1PY07</accession>
<dbReference type="InterPro" id="IPR000210">
    <property type="entry name" value="BTB/POZ_dom"/>
</dbReference>
<evidence type="ECO:0000256" key="1">
    <source>
        <dbReference type="ARBA" id="ARBA00004906"/>
    </source>
</evidence>
<keyword evidence="2" id="KW-0812">Transmembrane</keyword>
<reference evidence="4 5" key="1">
    <citation type="journal article" date="2024" name="Nat. Commun.">
        <title>Phylogenomics reveals the evolutionary origins of lichenization in chlorophyte algae.</title>
        <authorList>
            <person name="Puginier C."/>
            <person name="Libourel C."/>
            <person name="Otte J."/>
            <person name="Skaloud P."/>
            <person name="Haon M."/>
            <person name="Grisel S."/>
            <person name="Petersen M."/>
            <person name="Berrin J.G."/>
            <person name="Delaux P.M."/>
            <person name="Dal Grande F."/>
            <person name="Keller J."/>
        </authorList>
    </citation>
    <scope>NUCLEOTIDE SEQUENCE [LARGE SCALE GENOMIC DNA]</scope>
    <source>
        <strain evidence="4 5">SAG 2043</strain>
    </source>
</reference>
<comment type="pathway">
    <text evidence="1">Protein modification; protein ubiquitination.</text>
</comment>
<dbReference type="InterPro" id="IPR011333">
    <property type="entry name" value="SKP1/BTB/POZ_sf"/>
</dbReference>
<dbReference type="SUPFAM" id="SSF54695">
    <property type="entry name" value="POZ domain"/>
    <property type="match status" value="1"/>
</dbReference>
<feature type="domain" description="BTB" evidence="3">
    <location>
        <begin position="57"/>
        <end position="137"/>
    </location>
</feature>
<organism evidence="4 5">
    <name type="scientific">[Myrmecia] bisecta</name>
    <dbReference type="NCBI Taxonomy" id="41462"/>
    <lineage>
        <taxon>Eukaryota</taxon>
        <taxon>Viridiplantae</taxon>
        <taxon>Chlorophyta</taxon>
        <taxon>core chlorophytes</taxon>
        <taxon>Trebouxiophyceae</taxon>
        <taxon>Trebouxiales</taxon>
        <taxon>Trebouxiaceae</taxon>
        <taxon>Myrmecia</taxon>
    </lineage>
</organism>
<dbReference type="EMBL" id="JALJOR010000008">
    <property type="protein sequence ID" value="KAK9813290.1"/>
    <property type="molecule type" value="Genomic_DNA"/>
</dbReference>
<dbReference type="Gene3D" id="3.30.710.10">
    <property type="entry name" value="Potassium Channel Kv1.1, Chain A"/>
    <property type="match status" value="1"/>
</dbReference>
<evidence type="ECO:0000313" key="4">
    <source>
        <dbReference type="EMBL" id="KAK9813290.1"/>
    </source>
</evidence>
<dbReference type="Pfam" id="PF00651">
    <property type="entry name" value="BTB"/>
    <property type="match status" value="1"/>
</dbReference>